<dbReference type="InterPro" id="IPR043407">
    <property type="entry name" value="Nkap_D1"/>
</dbReference>
<reference evidence="2 3" key="1">
    <citation type="submission" date="2024-01" db="EMBL/GenBank/DDBJ databases">
        <title>The genome of the rayed Mediterranean limpet Patella caerulea (Linnaeus, 1758).</title>
        <authorList>
            <person name="Anh-Thu Weber A."/>
            <person name="Halstead-Nussloch G."/>
        </authorList>
    </citation>
    <scope>NUCLEOTIDE SEQUENCE [LARGE SCALE GENOMIC DNA]</scope>
    <source>
        <strain evidence="2">AATW-2023a</strain>
        <tissue evidence="2">Whole specimen</tissue>
    </source>
</reference>
<dbReference type="PANTHER" id="PTHR46940">
    <property type="entry name" value="NKAP DOMAIN-CONTAINING 1"/>
    <property type="match status" value="1"/>
</dbReference>
<protein>
    <submittedName>
        <fullName evidence="2">Uncharacterized protein</fullName>
    </submittedName>
</protein>
<dbReference type="PANTHER" id="PTHR46940:SF1">
    <property type="entry name" value="NKAP DOMAIN CONTAINING 1"/>
    <property type="match status" value="1"/>
</dbReference>
<evidence type="ECO:0000313" key="3">
    <source>
        <dbReference type="Proteomes" id="UP001347796"/>
    </source>
</evidence>
<evidence type="ECO:0000313" key="2">
    <source>
        <dbReference type="EMBL" id="KAK6172272.1"/>
    </source>
</evidence>
<feature type="compositionally biased region" description="Basic and acidic residues" evidence="1">
    <location>
        <begin position="93"/>
        <end position="121"/>
    </location>
</feature>
<feature type="compositionally biased region" description="Basic residues" evidence="1">
    <location>
        <begin position="137"/>
        <end position="149"/>
    </location>
</feature>
<gene>
    <name evidence="2" type="ORF">SNE40_015969</name>
</gene>
<dbReference type="EMBL" id="JAZGQO010000011">
    <property type="protein sequence ID" value="KAK6172272.1"/>
    <property type="molecule type" value="Genomic_DNA"/>
</dbReference>
<dbReference type="AlphaFoldDB" id="A0AAN8P7E4"/>
<sequence length="247" mass="29695">MFSTGTKRLLKNYILHTDTHNRIVEETDMWRQHAKMKETDKKGYMYKPKTGESFLEDKRDDMNDCRYNMKSRSAHMDESKDASTYWVRQLQKTEEADSERWGHSGYKELYPKDFDSGRSDEESSSSSTTSTSSEERRKRRKKMKRKKEKKREMMEEEKMKKRKSKHKKHKHESSDKNNKHKKKKSDKKKSAKRKAESDSSESQDNRSRKHAKTFNIKGRQENEERLRNKKKSKHKHKSKRQDYSDSG</sequence>
<accession>A0AAN8P7E4</accession>
<comment type="caution">
    <text evidence="2">The sequence shown here is derived from an EMBL/GenBank/DDBJ whole genome shotgun (WGS) entry which is preliminary data.</text>
</comment>
<organism evidence="2 3">
    <name type="scientific">Patella caerulea</name>
    <name type="common">Rayed Mediterranean limpet</name>
    <dbReference type="NCBI Taxonomy" id="87958"/>
    <lineage>
        <taxon>Eukaryota</taxon>
        <taxon>Metazoa</taxon>
        <taxon>Spiralia</taxon>
        <taxon>Lophotrochozoa</taxon>
        <taxon>Mollusca</taxon>
        <taxon>Gastropoda</taxon>
        <taxon>Patellogastropoda</taxon>
        <taxon>Patelloidea</taxon>
        <taxon>Patellidae</taxon>
        <taxon>Patella</taxon>
    </lineage>
</organism>
<dbReference type="Proteomes" id="UP001347796">
    <property type="component" value="Unassembled WGS sequence"/>
</dbReference>
<proteinExistence type="predicted"/>
<feature type="compositionally biased region" description="Basic residues" evidence="1">
    <location>
        <begin position="178"/>
        <end position="192"/>
    </location>
</feature>
<feature type="compositionally biased region" description="Basic residues" evidence="1">
    <location>
        <begin position="160"/>
        <end position="171"/>
    </location>
</feature>
<feature type="region of interest" description="Disordered" evidence="1">
    <location>
        <begin position="93"/>
        <end position="247"/>
    </location>
</feature>
<evidence type="ECO:0000256" key="1">
    <source>
        <dbReference type="SAM" id="MobiDB-lite"/>
    </source>
</evidence>
<feature type="compositionally biased region" description="Basic and acidic residues" evidence="1">
    <location>
        <begin position="150"/>
        <end position="159"/>
    </location>
</feature>
<name>A0AAN8P7E4_PATCE</name>
<feature type="compositionally biased region" description="Basic residues" evidence="1">
    <location>
        <begin position="227"/>
        <end position="239"/>
    </location>
</feature>
<keyword evidence="3" id="KW-1185">Reference proteome</keyword>
<dbReference type="Pfam" id="PF15692">
    <property type="entry name" value="NKAP"/>
    <property type="match status" value="1"/>
</dbReference>